<protein>
    <submittedName>
        <fullName evidence="3">Uncharacterized protein LOC111338127</fullName>
    </submittedName>
</protein>
<feature type="chain" id="PRO_5043703010" evidence="2">
    <location>
        <begin position="23"/>
        <end position="143"/>
    </location>
</feature>
<feature type="region of interest" description="Disordered" evidence="1">
    <location>
        <begin position="50"/>
        <end position="72"/>
    </location>
</feature>
<dbReference type="EMBL" id="CACRXK020001769">
    <property type="protein sequence ID" value="CAB3990998.1"/>
    <property type="molecule type" value="Genomic_DNA"/>
</dbReference>
<evidence type="ECO:0000313" key="4">
    <source>
        <dbReference type="Proteomes" id="UP001152795"/>
    </source>
</evidence>
<dbReference type="AlphaFoldDB" id="A0A6S7GGA8"/>
<keyword evidence="2" id="KW-0732">Signal</keyword>
<proteinExistence type="predicted"/>
<name>A0A6S7GGA8_PARCT</name>
<dbReference type="SUPFAM" id="SSF57501">
    <property type="entry name" value="Cystine-knot cytokines"/>
    <property type="match status" value="1"/>
</dbReference>
<evidence type="ECO:0000256" key="2">
    <source>
        <dbReference type="SAM" id="SignalP"/>
    </source>
</evidence>
<dbReference type="Proteomes" id="UP001152795">
    <property type="component" value="Unassembled WGS sequence"/>
</dbReference>
<accession>A0A6S7GGA8</accession>
<dbReference type="InterPro" id="IPR029034">
    <property type="entry name" value="Cystine-knot_cytokine"/>
</dbReference>
<sequence length="143" mass="16161">MCDTAKYMACLLFLFAAICVEAKPCITHPKRGNITYYRNKFLFVRDHAPKPQGASGSPSQAGAATQGTPGTKKCPWTWDINTDTARRPVVIAVAKCQNCDVTTKCRQVTYRHSVLIQRKDCRTGEMVWSWRLKELPIAYVYDI</sequence>
<evidence type="ECO:0000256" key="1">
    <source>
        <dbReference type="SAM" id="MobiDB-lite"/>
    </source>
</evidence>
<evidence type="ECO:0000313" key="3">
    <source>
        <dbReference type="EMBL" id="CAB3990998.1"/>
    </source>
</evidence>
<organism evidence="3 4">
    <name type="scientific">Paramuricea clavata</name>
    <name type="common">Red gorgonian</name>
    <name type="synonym">Violescent sea-whip</name>
    <dbReference type="NCBI Taxonomy" id="317549"/>
    <lineage>
        <taxon>Eukaryota</taxon>
        <taxon>Metazoa</taxon>
        <taxon>Cnidaria</taxon>
        <taxon>Anthozoa</taxon>
        <taxon>Octocorallia</taxon>
        <taxon>Malacalcyonacea</taxon>
        <taxon>Plexauridae</taxon>
        <taxon>Paramuricea</taxon>
    </lineage>
</organism>
<feature type="compositionally biased region" description="Low complexity" evidence="1">
    <location>
        <begin position="51"/>
        <end position="67"/>
    </location>
</feature>
<dbReference type="Gene3D" id="2.10.90.10">
    <property type="entry name" value="Cystine-knot cytokines"/>
    <property type="match status" value="1"/>
</dbReference>
<gene>
    <name evidence="3" type="ORF">PACLA_8A041787</name>
</gene>
<dbReference type="OrthoDB" id="5945345at2759"/>
<keyword evidence="4" id="KW-1185">Reference proteome</keyword>
<feature type="signal peptide" evidence="2">
    <location>
        <begin position="1"/>
        <end position="22"/>
    </location>
</feature>
<reference evidence="3" key="1">
    <citation type="submission" date="2020-04" db="EMBL/GenBank/DDBJ databases">
        <authorList>
            <person name="Alioto T."/>
            <person name="Alioto T."/>
            <person name="Gomez Garrido J."/>
        </authorList>
    </citation>
    <scope>NUCLEOTIDE SEQUENCE</scope>
    <source>
        <strain evidence="3">A484AB</strain>
    </source>
</reference>
<comment type="caution">
    <text evidence="3">The sequence shown here is derived from an EMBL/GenBank/DDBJ whole genome shotgun (WGS) entry which is preliminary data.</text>
</comment>